<protein>
    <recommendedName>
        <fullName evidence="3 4">N5-carboxyaminoimidazole ribonucleotide mutase</fullName>
        <shortName evidence="3 4">N5-CAIR mutase</shortName>
        <ecNumber evidence="3 4">5.4.99.18</ecNumber>
    </recommendedName>
    <alternativeName>
        <fullName evidence="3">5-(carboxyamino)imidazole ribonucleotide mutase</fullName>
    </alternativeName>
</protein>
<dbReference type="Proteomes" id="UP000648239">
    <property type="component" value="Unassembled WGS sequence"/>
</dbReference>
<accession>A0A8J6XSB7</accession>
<dbReference type="EMBL" id="JACXWD010000014">
    <property type="protein sequence ID" value="MBD3867702.1"/>
    <property type="molecule type" value="Genomic_DNA"/>
</dbReference>
<dbReference type="EC" id="5.4.99.18" evidence="3 4"/>
<evidence type="ECO:0000256" key="1">
    <source>
        <dbReference type="ARBA" id="ARBA00022755"/>
    </source>
</evidence>
<dbReference type="PIRSF" id="PIRSF001338">
    <property type="entry name" value="AIR_carboxylase"/>
    <property type="match status" value="1"/>
</dbReference>
<dbReference type="Gene3D" id="3.40.50.1970">
    <property type="match status" value="1"/>
</dbReference>
<dbReference type="PANTHER" id="PTHR23046">
    <property type="entry name" value="PHOSPHORIBOSYLAMINOIMIDAZOLE CARBOXYLASE CATALYTIC SUBUNIT"/>
    <property type="match status" value="1"/>
</dbReference>
<dbReference type="Pfam" id="PF00731">
    <property type="entry name" value="AIRC"/>
    <property type="match status" value="1"/>
</dbReference>
<dbReference type="SMART" id="SM01001">
    <property type="entry name" value="AIRC"/>
    <property type="match status" value="1"/>
</dbReference>
<dbReference type="InterPro" id="IPR033747">
    <property type="entry name" value="PurE_ClassI"/>
</dbReference>
<gene>
    <name evidence="3 7" type="primary">purE</name>
    <name evidence="7" type="ORF">IFK94_06230</name>
</gene>
<evidence type="ECO:0000313" key="8">
    <source>
        <dbReference type="Proteomes" id="UP000648239"/>
    </source>
</evidence>
<dbReference type="InterPro" id="IPR000031">
    <property type="entry name" value="PurE_dom"/>
</dbReference>
<evidence type="ECO:0000256" key="3">
    <source>
        <dbReference type="HAMAP-Rule" id="MF_01929"/>
    </source>
</evidence>
<keyword evidence="1 3" id="KW-0658">Purine biosynthesis</keyword>
<sequence>MSPEPKPLVKILMGSDSDLPVMAEAARILEKIGVPYDLEVTSAHRSPERTAKIVESAVESGVKIFIAGAGAAAHLAGVIASHTVLPVLGVPLAATDLQGLDALLATAQMPAGIPVGTLAIGKAGAANAGWLACSILATSDPSLHQKLQEERRAMADAVGLKSAAAQGRLSELLGK</sequence>
<evidence type="ECO:0000256" key="5">
    <source>
        <dbReference type="PIRSR" id="PIRSR001338-1"/>
    </source>
</evidence>
<name>A0A8J6XSB7_9BACT</name>
<evidence type="ECO:0000259" key="6">
    <source>
        <dbReference type="SMART" id="SM01001"/>
    </source>
</evidence>
<dbReference type="GO" id="GO:0016829">
    <property type="term" value="F:lyase activity"/>
    <property type="evidence" value="ECO:0007669"/>
    <property type="project" value="UniProtKB-KW"/>
</dbReference>
<dbReference type="InterPro" id="IPR024694">
    <property type="entry name" value="PurE_prokaryotes"/>
</dbReference>
<comment type="catalytic activity">
    <reaction evidence="3 4">
        <text>5-carboxyamino-1-(5-phospho-D-ribosyl)imidazole + H(+) = 5-amino-1-(5-phospho-D-ribosyl)imidazole-4-carboxylate</text>
        <dbReference type="Rhea" id="RHEA:13193"/>
        <dbReference type="ChEBI" id="CHEBI:15378"/>
        <dbReference type="ChEBI" id="CHEBI:58730"/>
        <dbReference type="ChEBI" id="CHEBI:77657"/>
        <dbReference type="EC" id="5.4.99.18"/>
    </reaction>
</comment>
<dbReference type="SUPFAM" id="SSF52255">
    <property type="entry name" value="N5-CAIR mutase (phosphoribosylaminoimidazole carboxylase, PurE)"/>
    <property type="match status" value="1"/>
</dbReference>
<dbReference type="AlphaFoldDB" id="A0A8J6XSB7"/>
<feature type="binding site" evidence="3 5">
    <location>
        <position position="15"/>
    </location>
    <ligand>
        <name>substrate</name>
    </ligand>
</feature>
<comment type="pathway">
    <text evidence="3 4">Purine metabolism; IMP biosynthesis via de novo pathway; 5-amino-1-(5-phospho-D-ribosyl)imidazole-4-carboxylate from 5-amino-1-(5-phospho-D-ribosyl)imidazole (N5-CAIR route): step 2/2.</text>
</comment>
<evidence type="ECO:0000256" key="4">
    <source>
        <dbReference type="PIRNR" id="PIRNR001338"/>
    </source>
</evidence>
<dbReference type="UniPathway" id="UPA00074">
    <property type="reaction ID" value="UER00943"/>
</dbReference>
<evidence type="ECO:0000313" key="7">
    <source>
        <dbReference type="EMBL" id="MBD3867702.1"/>
    </source>
</evidence>
<dbReference type="PANTHER" id="PTHR23046:SF2">
    <property type="entry name" value="PHOSPHORIBOSYLAMINOIMIDAZOLE CARBOXYLASE"/>
    <property type="match status" value="1"/>
</dbReference>
<keyword evidence="7" id="KW-0456">Lyase</keyword>
<comment type="similarity">
    <text evidence="3">Belongs to the AIR carboxylase family. Class I subfamily.</text>
</comment>
<dbReference type="GO" id="GO:0006189">
    <property type="term" value="P:'de novo' IMP biosynthetic process"/>
    <property type="evidence" value="ECO:0007669"/>
    <property type="project" value="UniProtKB-UniRule"/>
</dbReference>
<dbReference type="HAMAP" id="MF_01929">
    <property type="entry name" value="PurE_classI"/>
    <property type="match status" value="1"/>
</dbReference>
<organism evidence="7 8">
    <name type="scientific">Candidatus Polarisedimenticola svalbardensis</name>
    <dbReference type="NCBI Taxonomy" id="2886004"/>
    <lineage>
        <taxon>Bacteria</taxon>
        <taxon>Pseudomonadati</taxon>
        <taxon>Acidobacteriota</taxon>
        <taxon>Candidatus Polarisedimenticolia</taxon>
        <taxon>Candidatus Polarisedimenticolales</taxon>
        <taxon>Candidatus Polarisedimenticolaceae</taxon>
        <taxon>Candidatus Polarisedimenticola</taxon>
    </lineage>
</organism>
<dbReference type="GO" id="GO:0034023">
    <property type="term" value="F:5-(carboxyamino)imidazole ribonucleotide mutase activity"/>
    <property type="evidence" value="ECO:0007669"/>
    <property type="project" value="UniProtKB-UniRule"/>
</dbReference>
<feature type="domain" description="PurE" evidence="6">
    <location>
        <begin position="7"/>
        <end position="158"/>
    </location>
</feature>
<keyword evidence="2 3" id="KW-0413">Isomerase</keyword>
<dbReference type="NCBIfam" id="TIGR01162">
    <property type="entry name" value="purE"/>
    <property type="match status" value="1"/>
</dbReference>
<feature type="binding site" evidence="3 5">
    <location>
        <position position="18"/>
    </location>
    <ligand>
        <name>substrate</name>
    </ligand>
</feature>
<comment type="function">
    <text evidence="3 4">Catalyzes the conversion of N5-carboxyaminoimidazole ribonucleotide (N5-CAIR) to 4-carboxy-5-aminoimidazole ribonucleotide (CAIR).</text>
</comment>
<comment type="caution">
    <text evidence="7">The sequence shown here is derived from an EMBL/GenBank/DDBJ whole genome shotgun (WGS) entry which is preliminary data.</text>
</comment>
<proteinExistence type="inferred from homology"/>
<reference evidence="7 8" key="1">
    <citation type="submission" date="2020-08" db="EMBL/GenBank/DDBJ databases">
        <title>Acidobacteriota in marine sediments use diverse sulfur dissimilation pathways.</title>
        <authorList>
            <person name="Wasmund K."/>
        </authorList>
    </citation>
    <scope>NUCLEOTIDE SEQUENCE [LARGE SCALE GENOMIC DNA]</scope>
    <source>
        <strain evidence="7">MAG AM4</strain>
    </source>
</reference>
<feature type="binding site" evidence="3 5">
    <location>
        <position position="45"/>
    </location>
    <ligand>
        <name>substrate</name>
    </ligand>
</feature>
<evidence type="ECO:0000256" key="2">
    <source>
        <dbReference type="ARBA" id="ARBA00023235"/>
    </source>
</evidence>